<name>A0ABR9Y5T3_9PROT</name>
<reference evidence="2" key="1">
    <citation type="submission" date="2020-04" db="EMBL/GenBank/DDBJ databases">
        <title>Description of novel Gluconacetobacter.</title>
        <authorList>
            <person name="Sombolestani A."/>
        </authorList>
    </citation>
    <scope>NUCLEOTIDE SEQUENCE [LARGE SCALE GENOMIC DNA]</scope>
    <source>
        <strain evidence="2">LMG 31484</strain>
    </source>
</reference>
<comment type="caution">
    <text evidence="1">The sequence shown here is derived from an EMBL/GenBank/DDBJ whole genome shotgun (WGS) entry which is preliminary data.</text>
</comment>
<evidence type="ECO:0000313" key="2">
    <source>
        <dbReference type="Proteomes" id="UP000623107"/>
    </source>
</evidence>
<dbReference type="RefSeq" id="WP_194259518.1">
    <property type="nucleotide sequence ID" value="NZ_JABCQG010000006.1"/>
</dbReference>
<organism evidence="1 2">
    <name type="scientific">Gluconobacter vitians</name>
    <dbReference type="NCBI Taxonomy" id="2728102"/>
    <lineage>
        <taxon>Bacteria</taxon>
        <taxon>Pseudomonadati</taxon>
        <taxon>Pseudomonadota</taxon>
        <taxon>Alphaproteobacteria</taxon>
        <taxon>Acetobacterales</taxon>
        <taxon>Acetobacteraceae</taxon>
        <taxon>Gluconobacter</taxon>
    </lineage>
</organism>
<evidence type="ECO:0000313" key="1">
    <source>
        <dbReference type="EMBL" id="MBF0858824.1"/>
    </source>
</evidence>
<dbReference type="EMBL" id="JABCQG010000006">
    <property type="protein sequence ID" value="MBF0858824.1"/>
    <property type="molecule type" value="Genomic_DNA"/>
</dbReference>
<accession>A0ABR9Y5T3</accession>
<reference evidence="1 2" key="2">
    <citation type="submission" date="2020-11" db="EMBL/GenBank/DDBJ databases">
        <title>Description of novel Gluconobacter species.</title>
        <authorList>
            <person name="Cleenwerck I."/>
            <person name="Cnockaert M."/>
            <person name="Borremans W."/>
            <person name="Wieme A.D."/>
            <person name="De Vuyst L."/>
            <person name="Vandamme P."/>
        </authorList>
    </citation>
    <scope>NUCLEOTIDE SEQUENCE [LARGE SCALE GENOMIC DNA]</scope>
    <source>
        <strain evidence="1 2">LMG 31484</strain>
    </source>
</reference>
<keyword evidence="2" id="KW-1185">Reference proteome</keyword>
<sequence>MRGVKSIQQIGVELAETHGVSAEYGRRTVASYFNRLPRGWPVSYLKTSRANNPIKRPSAGQRIIIDAVAYYPENLTVGDVLALGDAS</sequence>
<proteinExistence type="predicted"/>
<dbReference type="Proteomes" id="UP000623107">
    <property type="component" value="Unassembled WGS sequence"/>
</dbReference>
<protein>
    <recommendedName>
        <fullName evidence="3">Transposase</fullName>
    </recommendedName>
</protein>
<evidence type="ECO:0008006" key="3">
    <source>
        <dbReference type="Google" id="ProtNLM"/>
    </source>
</evidence>
<gene>
    <name evidence="1" type="ORF">HKD24_06300</name>
</gene>